<dbReference type="RefSeq" id="WP_183340596.1">
    <property type="nucleotide sequence ID" value="NZ_JACHZG010000001.1"/>
</dbReference>
<organism evidence="2 3">
    <name type="scientific">Microlunatus antarcticus</name>
    <dbReference type="NCBI Taxonomy" id="53388"/>
    <lineage>
        <taxon>Bacteria</taxon>
        <taxon>Bacillati</taxon>
        <taxon>Actinomycetota</taxon>
        <taxon>Actinomycetes</taxon>
        <taxon>Propionibacteriales</taxon>
        <taxon>Propionibacteriaceae</taxon>
        <taxon>Microlunatus</taxon>
    </lineage>
</organism>
<protein>
    <recommendedName>
        <fullName evidence="4">DUF4262 domain-containing protein</fullName>
    </recommendedName>
</protein>
<dbReference type="EMBL" id="JACHZG010000001">
    <property type="protein sequence ID" value="MBB3328626.1"/>
    <property type="molecule type" value="Genomic_DNA"/>
</dbReference>
<evidence type="ECO:0000256" key="1">
    <source>
        <dbReference type="SAM" id="MobiDB-lite"/>
    </source>
</evidence>
<comment type="caution">
    <text evidence="2">The sequence shown here is derived from an EMBL/GenBank/DDBJ whole genome shotgun (WGS) entry which is preliminary data.</text>
</comment>
<evidence type="ECO:0008006" key="4">
    <source>
        <dbReference type="Google" id="ProtNLM"/>
    </source>
</evidence>
<keyword evidence="3" id="KW-1185">Reference proteome</keyword>
<evidence type="ECO:0000313" key="3">
    <source>
        <dbReference type="Proteomes" id="UP000565572"/>
    </source>
</evidence>
<dbReference type="Proteomes" id="UP000565572">
    <property type="component" value="Unassembled WGS sequence"/>
</dbReference>
<reference evidence="2 3" key="1">
    <citation type="submission" date="2020-08" db="EMBL/GenBank/DDBJ databases">
        <title>Sequencing the genomes of 1000 actinobacteria strains.</title>
        <authorList>
            <person name="Klenk H.-P."/>
        </authorList>
    </citation>
    <scope>NUCLEOTIDE SEQUENCE [LARGE SCALE GENOMIC DNA]</scope>
    <source>
        <strain evidence="2 3">DSM 11053</strain>
    </source>
</reference>
<accession>A0A7W5P978</accession>
<sequence length="158" mass="17983">MCAICKGWTHEEVAADQRHHIATIGWSVQMVEPRPGRVGWSYTIGLSESYGHPELLLVGRDVRADHEVLNRLGAAVRDGTTVRAGSSVVADLPLEAWEVHPVHLFGELVTSWRTVYEDRSPDERPELRFLQVREVPADETDRDLRTRLDRPYARLPRP</sequence>
<name>A0A7W5P978_9ACTN</name>
<proteinExistence type="predicted"/>
<gene>
    <name evidence="2" type="ORF">FHX39_003570</name>
</gene>
<feature type="region of interest" description="Disordered" evidence="1">
    <location>
        <begin position="137"/>
        <end position="158"/>
    </location>
</feature>
<dbReference type="AlphaFoldDB" id="A0A7W5P978"/>
<evidence type="ECO:0000313" key="2">
    <source>
        <dbReference type="EMBL" id="MBB3328626.1"/>
    </source>
</evidence>
<dbReference type="InterPro" id="IPR025358">
    <property type="entry name" value="DUF4262"/>
</dbReference>
<dbReference type="Pfam" id="PF14081">
    <property type="entry name" value="DUF4262"/>
    <property type="match status" value="1"/>
</dbReference>
<feature type="compositionally biased region" description="Basic and acidic residues" evidence="1">
    <location>
        <begin position="142"/>
        <end position="152"/>
    </location>
</feature>